<name>A0A9W5XZ82_9CLOT</name>
<keyword evidence="1" id="KW-0472">Membrane</keyword>
<keyword evidence="1" id="KW-0812">Transmembrane</keyword>
<dbReference type="Proteomes" id="UP001057868">
    <property type="component" value="Unassembled WGS sequence"/>
</dbReference>
<gene>
    <name evidence="2" type="ORF">CFOLD11_04760</name>
</gene>
<keyword evidence="3" id="KW-1185">Reference proteome</keyword>
<dbReference type="RefSeq" id="WP_261850709.1">
    <property type="nucleotide sequence ID" value="NZ_BQXY01000001.1"/>
</dbReference>
<evidence type="ECO:0000313" key="3">
    <source>
        <dbReference type="Proteomes" id="UP001057868"/>
    </source>
</evidence>
<sequence>MSKKKSYKHYDFNSTGKSYDDIGEDFKKLGTDIKNIYKKVDYKVPMKFKKSTNLLKYLIISAIIVLLVFTRIGIPIAILMLIAALYMSNKH</sequence>
<evidence type="ECO:0000313" key="2">
    <source>
        <dbReference type="EMBL" id="GKU23650.1"/>
    </source>
</evidence>
<keyword evidence="1" id="KW-1133">Transmembrane helix</keyword>
<evidence type="ECO:0000256" key="1">
    <source>
        <dbReference type="SAM" id="Phobius"/>
    </source>
</evidence>
<dbReference type="AlphaFoldDB" id="A0A9W5XZ82"/>
<feature type="transmembrane region" description="Helical" evidence="1">
    <location>
        <begin position="57"/>
        <end position="86"/>
    </location>
</feature>
<accession>A0A9W5XZ82</accession>
<protein>
    <submittedName>
        <fullName evidence="2">Uncharacterized protein</fullName>
    </submittedName>
</protein>
<organism evidence="2 3">
    <name type="scientific">Clostridium folliculivorans</name>
    <dbReference type="NCBI Taxonomy" id="2886038"/>
    <lineage>
        <taxon>Bacteria</taxon>
        <taxon>Bacillati</taxon>
        <taxon>Bacillota</taxon>
        <taxon>Clostridia</taxon>
        <taxon>Eubacteriales</taxon>
        <taxon>Clostridiaceae</taxon>
        <taxon>Clostridium</taxon>
    </lineage>
</organism>
<proteinExistence type="predicted"/>
<dbReference type="EMBL" id="BQXY01000001">
    <property type="protein sequence ID" value="GKU23650.1"/>
    <property type="molecule type" value="Genomic_DNA"/>
</dbReference>
<comment type="caution">
    <text evidence="2">The sequence shown here is derived from an EMBL/GenBank/DDBJ whole genome shotgun (WGS) entry which is preliminary data.</text>
</comment>
<reference evidence="2" key="1">
    <citation type="journal article" date="2023" name="Int. J. Syst. Evol. Microbiol.">
        <title>&lt;i&gt;Clostridium folliculivorans&lt;/i&gt; sp. nov., isolated from soil samples of an organic paddy in Japan.</title>
        <authorList>
            <person name="Tazawa J."/>
            <person name="Kobayashi H."/>
            <person name="Tanizawa Y."/>
            <person name="Uchino A."/>
            <person name="Tanaka F."/>
            <person name="Urashima Y."/>
            <person name="Miura S."/>
            <person name="Sakamoto M."/>
            <person name="Ohkuma M."/>
            <person name="Tohno M."/>
        </authorList>
    </citation>
    <scope>NUCLEOTIDE SEQUENCE</scope>
    <source>
        <strain evidence="2">D1-1</strain>
    </source>
</reference>